<accession>A0A1I1EYG5</accession>
<gene>
    <name evidence="1" type="ORF">SAMN05421747_10288</name>
</gene>
<sequence>MFRIPILFGAVWVVCIVGARAQDRHAIAVSGQQRALVEFRGDTMEVMIQSENQTDTQAVVLGEMVATAQVEAADYNGDGYADFSVQFRGDGYHTPHRWRIFLFQPSAGRFREVLLPEGNGHVGRPTGFLNPYFLEEEGILFVQADYTRVLQDQREMYRRQGWKLTPQGEIYLAESLRPVGQDAPWTALVPLTAVHTVFNRAGDTVHSGAVYLFSPTDDMEPVILPVEQERLYLHDAPQPERRSAMYLVKGDHYEVLDYVEKGWLKIRYVNPARGNIDKYITVMEASSNRLDFYREVFAANDGLELTVGDLGVAGDADSVYAALLYMGAKNSGTHLETFEAEGVYLLYRPKAGDETYRVWQVSSHKQSYPIPGAGEVAMWADNFVVWKDGAYVLDGAADGGMVLPSDINPGDYEYRIAMVNRRHDLALVSNAAMLRLPLPKVVWDIQQEQYRVQPLSDNH</sequence>
<reference evidence="1 2" key="1">
    <citation type="submission" date="2016-10" db="EMBL/GenBank/DDBJ databases">
        <authorList>
            <person name="de Groot N.N."/>
        </authorList>
    </citation>
    <scope>NUCLEOTIDE SEQUENCE [LARGE SCALE GENOMIC DNA]</scope>
    <source>
        <strain evidence="1 2">DSM 22900</strain>
    </source>
</reference>
<dbReference type="STRING" id="623281.SAMN05421747_10288"/>
<proteinExistence type="predicted"/>
<keyword evidence="2" id="KW-1185">Reference proteome</keyword>
<dbReference type="Proteomes" id="UP000199577">
    <property type="component" value="Unassembled WGS sequence"/>
</dbReference>
<evidence type="ECO:0000313" key="2">
    <source>
        <dbReference type="Proteomes" id="UP000199577"/>
    </source>
</evidence>
<dbReference type="AlphaFoldDB" id="A0A1I1EYG5"/>
<protein>
    <submittedName>
        <fullName evidence="1">Uncharacterized protein</fullName>
    </submittedName>
</protein>
<organism evidence="1 2">
    <name type="scientific">Parapedobacter composti</name>
    <dbReference type="NCBI Taxonomy" id="623281"/>
    <lineage>
        <taxon>Bacteria</taxon>
        <taxon>Pseudomonadati</taxon>
        <taxon>Bacteroidota</taxon>
        <taxon>Sphingobacteriia</taxon>
        <taxon>Sphingobacteriales</taxon>
        <taxon>Sphingobacteriaceae</taxon>
        <taxon>Parapedobacter</taxon>
    </lineage>
</organism>
<dbReference type="EMBL" id="FOLL01000002">
    <property type="protein sequence ID" value="SFB91702.1"/>
    <property type="molecule type" value="Genomic_DNA"/>
</dbReference>
<name>A0A1I1EYG5_9SPHI</name>
<evidence type="ECO:0000313" key="1">
    <source>
        <dbReference type="EMBL" id="SFB91702.1"/>
    </source>
</evidence>